<dbReference type="Gene3D" id="1.20.58.1080">
    <property type="match status" value="1"/>
</dbReference>
<keyword evidence="2" id="KW-0547">Nucleotide-binding</keyword>
<dbReference type="GO" id="GO:0004386">
    <property type="term" value="F:helicase activity"/>
    <property type="evidence" value="ECO:0007669"/>
    <property type="project" value="UniProtKB-KW"/>
</dbReference>
<dbReference type="EMBL" id="JAKUCV010003611">
    <property type="protein sequence ID" value="KAJ4838230.1"/>
    <property type="molecule type" value="Genomic_DNA"/>
</dbReference>
<reference evidence="2" key="2">
    <citation type="journal article" date="2023" name="Plants (Basel)">
        <title>Annotation of the Turnera subulata (Passifloraceae) Draft Genome Reveals the S-Locus Evolved after the Divergence of Turneroideae from Passifloroideae in a Stepwise Manner.</title>
        <authorList>
            <person name="Henning P.M."/>
            <person name="Roalson E.H."/>
            <person name="Mir W."/>
            <person name="McCubbin A.G."/>
            <person name="Shore J.S."/>
        </authorList>
    </citation>
    <scope>NUCLEOTIDE SEQUENCE</scope>
    <source>
        <strain evidence="2">F60SS</strain>
    </source>
</reference>
<evidence type="ECO:0000259" key="1">
    <source>
        <dbReference type="Pfam" id="PF12513"/>
    </source>
</evidence>
<reference evidence="2" key="1">
    <citation type="submission" date="2022-02" db="EMBL/GenBank/DDBJ databases">
        <authorList>
            <person name="Henning P.M."/>
            <person name="McCubbin A.G."/>
            <person name="Shore J.S."/>
        </authorList>
    </citation>
    <scope>NUCLEOTIDE SEQUENCE</scope>
    <source>
        <strain evidence="2">F60SS</strain>
        <tissue evidence="2">Leaves</tissue>
    </source>
</reference>
<dbReference type="InterPro" id="IPR022192">
    <property type="entry name" value="SUV3_C"/>
</dbReference>
<accession>A0A9Q0JF10</accession>
<keyword evidence="2" id="KW-0067">ATP-binding</keyword>
<gene>
    <name evidence="2" type="primary">SUV3_2</name>
    <name evidence="2" type="ORF">Tsubulata_048818</name>
</gene>
<keyword evidence="2" id="KW-0347">Helicase</keyword>
<keyword evidence="2" id="KW-0378">Hydrolase</keyword>
<organism evidence="2 3">
    <name type="scientific">Turnera subulata</name>
    <dbReference type="NCBI Taxonomy" id="218843"/>
    <lineage>
        <taxon>Eukaryota</taxon>
        <taxon>Viridiplantae</taxon>
        <taxon>Streptophyta</taxon>
        <taxon>Embryophyta</taxon>
        <taxon>Tracheophyta</taxon>
        <taxon>Spermatophyta</taxon>
        <taxon>Magnoliopsida</taxon>
        <taxon>eudicotyledons</taxon>
        <taxon>Gunneridae</taxon>
        <taxon>Pentapetalae</taxon>
        <taxon>rosids</taxon>
        <taxon>fabids</taxon>
        <taxon>Malpighiales</taxon>
        <taxon>Passifloraceae</taxon>
        <taxon>Turnera</taxon>
    </lineage>
</organism>
<comment type="caution">
    <text evidence="2">The sequence shown here is derived from an EMBL/GenBank/DDBJ whole genome shotgun (WGS) entry which is preliminary data.</text>
</comment>
<evidence type="ECO:0000313" key="2">
    <source>
        <dbReference type="EMBL" id="KAJ4838230.1"/>
    </source>
</evidence>
<feature type="domain" description="ATP-dependent RNA helicase SUV3 C-terminal" evidence="1">
    <location>
        <begin position="4"/>
        <end position="42"/>
    </location>
</feature>
<protein>
    <submittedName>
        <fullName evidence="2">RNA helicase</fullName>
    </submittedName>
</protein>
<dbReference type="OrthoDB" id="6692397at2759"/>
<dbReference type="Pfam" id="PF12513">
    <property type="entry name" value="SUV3_C"/>
    <property type="match status" value="1"/>
</dbReference>
<dbReference type="Proteomes" id="UP001141552">
    <property type="component" value="Unassembled WGS sequence"/>
</dbReference>
<proteinExistence type="predicted"/>
<evidence type="ECO:0000313" key="3">
    <source>
        <dbReference type="Proteomes" id="UP001141552"/>
    </source>
</evidence>
<sequence>MEGVLDLYVWLSFRLEESFPDRELADSQKRICSLLIEEFLENLGWQKPKARKLRTLNHLRSLLSKDVRPYL</sequence>
<name>A0A9Q0JF10_9ROSI</name>
<keyword evidence="3" id="KW-1185">Reference proteome</keyword>
<dbReference type="AlphaFoldDB" id="A0A9Q0JF10"/>